<dbReference type="EMBL" id="OU015567">
    <property type="protein sequence ID" value="CAG5112305.1"/>
    <property type="molecule type" value="Genomic_DNA"/>
</dbReference>
<reference evidence="1 2" key="1">
    <citation type="submission" date="2021-04" db="EMBL/GenBank/DDBJ databases">
        <authorList>
            <person name="Bliznina A."/>
        </authorList>
    </citation>
    <scope>NUCLEOTIDE SEQUENCE [LARGE SCALE GENOMIC DNA]</scope>
</reference>
<accession>A0ABN7T3S3</accession>
<dbReference type="Proteomes" id="UP001158576">
    <property type="component" value="Chromosome 2"/>
</dbReference>
<evidence type="ECO:0000313" key="2">
    <source>
        <dbReference type="Proteomes" id="UP001158576"/>
    </source>
</evidence>
<organism evidence="1 2">
    <name type="scientific">Oikopleura dioica</name>
    <name type="common">Tunicate</name>
    <dbReference type="NCBI Taxonomy" id="34765"/>
    <lineage>
        <taxon>Eukaryota</taxon>
        <taxon>Metazoa</taxon>
        <taxon>Chordata</taxon>
        <taxon>Tunicata</taxon>
        <taxon>Appendicularia</taxon>
        <taxon>Copelata</taxon>
        <taxon>Oikopleuridae</taxon>
        <taxon>Oikopleura</taxon>
    </lineage>
</organism>
<proteinExistence type="predicted"/>
<keyword evidence="2" id="KW-1185">Reference proteome</keyword>
<sequence length="165" mass="19091">MKTIFAVETGRPKELRAIFLNIPHCTISCWGDDVFWVKISDPKAKFSANLEICRSLFRPFFTICRDQFRLQRLGVRSILASLTKEEKVKGLSFDERFAWLYPRCYHNGNVCDAHNKRIKGMMPHFYINDMDSDGDHVGTVELRPLFDMGTRAGYDTHHSMGNIRG</sequence>
<evidence type="ECO:0000313" key="1">
    <source>
        <dbReference type="EMBL" id="CAG5112305.1"/>
    </source>
</evidence>
<name>A0ABN7T3S3_OIKDI</name>
<gene>
    <name evidence="1" type="ORF">OKIOD_LOCUS15297</name>
</gene>
<protein>
    <submittedName>
        <fullName evidence="1">Oidioi.mRNA.OKI2018_I69.chr2.g6532.t1.cds</fullName>
    </submittedName>
</protein>